<dbReference type="GO" id="GO:0005789">
    <property type="term" value="C:endoplasmic reticulum membrane"/>
    <property type="evidence" value="ECO:0007669"/>
    <property type="project" value="UniProtKB-SubCell"/>
</dbReference>
<gene>
    <name evidence="10" type="ORF">CVIRNUC_006137</name>
</gene>
<keyword evidence="6 9" id="KW-1133">Transmembrane helix</keyword>
<dbReference type="InterPro" id="IPR009445">
    <property type="entry name" value="TMEM85/Emc4"/>
</dbReference>
<comment type="subcellular location">
    <subcellularLocation>
        <location evidence="1">Endoplasmic reticulum membrane</location>
        <topology evidence="1">Multi-pass membrane protein</topology>
    </subcellularLocation>
</comment>
<proteinExistence type="inferred from homology"/>
<keyword evidence="5" id="KW-0256">Endoplasmic reticulum</keyword>
<comment type="similarity">
    <text evidence="2">Belongs to the EMC4 family.</text>
</comment>
<accession>A0AAV1I7E8</accession>
<evidence type="ECO:0000256" key="1">
    <source>
        <dbReference type="ARBA" id="ARBA00004477"/>
    </source>
</evidence>
<evidence type="ECO:0000313" key="11">
    <source>
        <dbReference type="Proteomes" id="UP001314263"/>
    </source>
</evidence>
<dbReference type="Proteomes" id="UP001314263">
    <property type="component" value="Unassembled WGS sequence"/>
</dbReference>
<evidence type="ECO:0000256" key="7">
    <source>
        <dbReference type="ARBA" id="ARBA00023136"/>
    </source>
</evidence>
<protein>
    <recommendedName>
        <fullName evidence="3">ER membrane protein complex subunit 4</fullName>
    </recommendedName>
</protein>
<evidence type="ECO:0000256" key="6">
    <source>
        <dbReference type="ARBA" id="ARBA00022989"/>
    </source>
</evidence>
<keyword evidence="11" id="KW-1185">Reference proteome</keyword>
<reference evidence="10 11" key="1">
    <citation type="submission" date="2023-10" db="EMBL/GenBank/DDBJ databases">
        <authorList>
            <person name="Maclean D."/>
            <person name="Macfadyen A."/>
        </authorList>
    </citation>
    <scope>NUCLEOTIDE SEQUENCE [LARGE SCALE GENOMIC DNA]</scope>
</reference>
<organism evidence="10 11">
    <name type="scientific">Coccomyxa viridis</name>
    <dbReference type="NCBI Taxonomy" id="1274662"/>
    <lineage>
        <taxon>Eukaryota</taxon>
        <taxon>Viridiplantae</taxon>
        <taxon>Chlorophyta</taxon>
        <taxon>core chlorophytes</taxon>
        <taxon>Trebouxiophyceae</taxon>
        <taxon>Trebouxiophyceae incertae sedis</taxon>
        <taxon>Coccomyxaceae</taxon>
        <taxon>Coccomyxa</taxon>
    </lineage>
</organism>
<dbReference type="AlphaFoldDB" id="A0AAV1I7E8"/>
<evidence type="ECO:0000313" key="10">
    <source>
        <dbReference type="EMBL" id="CAK0782942.1"/>
    </source>
</evidence>
<keyword evidence="7 9" id="KW-0472">Membrane</keyword>
<keyword evidence="4 9" id="KW-0812">Transmembrane</keyword>
<name>A0AAV1I7E8_9CHLO</name>
<dbReference type="PANTHER" id="PTHR19315">
    <property type="entry name" value="ER MEMBRANE PROTEIN COMPLEX SUBUNIT 4"/>
    <property type="match status" value="1"/>
</dbReference>
<dbReference type="Pfam" id="PF06417">
    <property type="entry name" value="EMC4"/>
    <property type="match status" value="1"/>
</dbReference>
<dbReference type="EMBL" id="CAUYUE010000007">
    <property type="protein sequence ID" value="CAK0782942.1"/>
    <property type="molecule type" value="Genomic_DNA"/>
</dbReference>
<evidence type="ECO:0000256" key="8">
    <source>
        <dbReference type="SAM" id="MobiDB-lite"/>
    </source>
</evidence>
<sequence length="177" mass="19387">MAQHFQKYALHLESGQNNTLDRKRVGDPPGYQPSVARDAVSTSVSSTKEQEILEAKQSALYGRAQGVFKNVGFMCFMMWMSGSQIHLFSIMMTVSGIYQPLMAIMNSRQMFPPEASEGGKLNILVPRLIFILIQGAGLAFGAWKLHTMGLLPTHASDFVSSLSVPASREFSSAGKVL</sequence>
<feature type="transmembrane region" description="Helical" evidence="9">
    <location>
        <begin position="85"/>
        <end position="104"/>
    </location>
</feature>
<evidence type="ECO:0000256" key="2">
    <source>
        <dbReference type="ARBA" id="ARBA00007715"/>
    </source>
</evidence>
<feature type="region of interest" description="Disordered" evidence="8">
    <location>
        <begin position="18"/>
        <end position="43"/>
    </location>
</feature>
<evidence type="ECO:0000256" key="3">
    <source>
        <dbReference type="ARBA" id="ARBA00020820"/>
    </source>
</evidence>
<feature type="transmembrane region" description="Helical" evidence="9">
    <location>
        <begin position="124"/>
        <end position="143"/>
    </location>
</feature>
<evidence type="ECO:0000256" key="9">
    <source>
        <dbReference type="SAM" id="Phobius"/>
    </source>
</evidence>
<evidence type="ECO:0000256" key="4">
    <source>
        <dbReference type="ARBA" id="ARBA00022692"/>
    </source>
</evidence>
<evidence type="ECO:0000256" key="5">
    <source>
        <dbReference type="ARBA" id="ARBA00022824"/>
    </source>
</evidence>
<comment type="caution">
    <text evidence="10">The sequence shown here is derived from an EMBL/GenBank/DDBJ whole genome shotgun (WGS) entry which is preliminary data.</text>
</comment>